<proteinExistence type="predicted"/>
<reference evidence="1" key="2">
    <citation type="journal article" date="2015" name="Data Brief">
        <title>Shoot transcriptome of the giant reed, Arundo donax.</title>
        <authorList>
            <person name="Barrero R.A."/>
            <person name="Guerrero F.D."/>
            <person name="Moolhuijzen P."/>
            <person name="Goolsby J.A."/>
            <person name="Tidwell J."/>
            <person name="Bellgard S.E."/>
            <person name="Bellgard M.I."/>
        </authorList>
    </citation>
    <scope>NUCLEOTIDE SEQUENCE</scope>
    <source>
        <tissue evidence="1">Shoot tissue taken approximately 20 cm above the soil surface</tissue>
    </source>
</reference>
<organism evidence="1">
    <name type="scientific">Arundo donax</name>
    <name type="common">Giant reed</name>
    <name type="synonym">Donax arundinaceus</name>
    <dbReference type="NCBI Taxonomy" id="35708"/>
    <lineage>
        <taxon>Eukaryota</taxon>
        <taxon>Viridiplantae</taxon>
        <taxon>Streptophyta</taxon>
        <taxon>Embryophyta</taxon>
        <taxon>Tracheophyta</taxon>
        <taxon>Spermatophyta</taxon>
        <taxon>Magnoliopsida</taxon>
        <taxon>Liliopsida</taxon>
        <taxon>Poales</taxon>
        <taxon>Poaceae</taxon>
        <taxon>PACMAD clade</taxon>
        <taxon>Arundinoideae</taxon>
        <taxon>Arundineae</taxon>
        <taxon>Arundo</taxon>
    </lineage>
</organism>
<evidence type="ECO:0000313" key="1">
    <source>
        <dbReference type="EMBL" id="JAD18681.1"/>
    </source>
</evidence>
<protein>
    <submittedName>
        <fullName evidence="1">Uncharacterized protein</fullName>
    </submittedName>
</protein>
<dbReference type="EMBL" id="GBRH01279214">
    <property type="protein sequence ID" value="JAD18681.1"/>
    <property type="molecule type" value="Transcribed_RNA"/>
</dbReference>
<dbReference type="AlphaFoldDB" id="A0A0A8XXV5"/>
<sequence length="59" mass="5931">MVLSSCTVSSHPELVTVEPQALRAASTSSASSPRSCFSSSCSNTSSLAVASPLDAVWAA</sequence>
<reference evidence="1" key="1">
    <citation type="submission" date="2014-09" db="EMBL/GenBank/DDBJ databases">
        <authorList>
            <person name="Magalhaes I.L.F."/>
            <person name="Oliveira U."/>
            <person name="Santos F.R."/>
            <person name="Vidigal T.H.D.A."/>
            <person name="Brescovit A.D."/>
            <person name="Santos A.J."/>
        </authorList>
    </citation>
    <scope>NUCLEOTIDE SEQUENCE</scope>
    <source>
        <tissue evidence="1">Shoot tissue taken approximately 20 cm above the soil surface</tissue>
    </source>
</reference>
<accession>A0A0A8XXV5</accession>
<name>A0A0A8XXV5_ARUDO</name>